<reference evidence="2 3" key="1">
    <citation type="journal article" date="2017" name="Mycologia">
        <title>Bifiguratus adelaidae, gen. et sp. nov., a new member of Mucoromycotina in endophytic and soil-dwelling habitats.</title>
        <authorList>
            <person name="Torres-Cruz T.J."/>
            <person name="Billingsley Tobias T.L."/>
            <person name="Almatruk M."/>
            <person name="Hesse C."/>
            <person name="Kuske C.R."/>
            <person name="Desiro A."/>
            <person name="Benucci G.M."/>
            <person name="Bonito G."/>
            <person name="Stajich J.E."/>
            <person name="Dunlap C."/>
            <person name="Arnold A.E."/>
            <person name="Porras-Alfaro A."/>
        </authorList>
    </citation>
    <scope>NUCLEOTIDE SEQUENCE [LARGE SCALE GENOMIC DNA]</scope>
    <source>
        <strain evidence="2 3">AZ0501</strain>
    </source>
</reference>
<dbReference type="Pfam" id="PF01266">
    <property type="entry name" value="DAO"/>
    <property type="match status" value="1"/>
</dbReference>
<dbReference type="PANTHER" id="PTHR13847:SF150">
    <property type="entry name" value="OXIDOREDUCTASE TDA3-RELATED"/>
    <property type="match status" value="1"/>
</dbReference>
<gene>
    <name evidence="2" type="ORF">BZG36_03724</name>
</gene>
<keyword evidence="3" id="KW-1185">Reference proteome</keyword>
<dbReference type="GO" id="GO:0005737">
    <property type="term" value="C:cytoplasm"/>
    <property type="evidence" value="ECO:0007669"/>
    <property type="project" value="TreeGrafter"/>
</dbReference>
<dbReference type="Proteomes" id="UP000242875">
    <property type="component" value="Unassembled WGS sequence"/>
</dbReference>
<name>A0A261XZ40_9FUNG</name>
<dbReference type="EMBL" id="MVBO01000076">
    <property type="protein sequence ID" value="OZJ03635.1"/>
    <property type="molecule type" value="Genomic_DNA"/>
</dbReference>
<comment type="caution">
    <text evidence="2">The sequence shown here is derived from an EMBL/GenBank/DDBJ whole genome shotgun (WGS) entry which is preliminary data.</text>
</comment>
<dbReference type="Gene3D" id="3.50.50.60">
    <property type="entry name" value="FAD/NAD(P)-binding domain"/>
    <property type="match status" value="1"/>
</dbReference>
<protein>
    <recommendedName>
        <fullName evidence="1">FAD dependent oxidoreductase domain-containing protein</fullName>
    </recommendedName>
</protein>
<dbReference type="PANTHER" id="PTHR13847">
    <property type="entry name" value="SARCOSINE DEHYDROGENASE-RELATED"/>
    <property type="match status" value="1"/>
</dbReference>
<dbReference type="OrthoDB" id="498204at2759"/>
<evidence type="ECO:0000313" key="3">
    <source>
        <dbReference type="Proteomes" id="UP000242875"/>
    </source>
</evidence>
<sequence length="209" mass="22832">MAYYLTRHPAYAPRQYRISLVEGTGIACGASGKAGGFFRDFSGEASPLQSFAVASLRQHRELNALLDRRRQTRSAGAVVVDPYLFTHTLMAEAEKAGVRVVHARVTGIECDGERPKAVQTSRGPITADTVIIAMGPWSGQASLLVRLPYRIPVSGYKGNSILMSPLNPVRPQCLFIRTGEGVDQEGSNNGSEIYLFPRHNGQVYIWGPK</sequence>
<dbReference type="InterPro" id="IPR036188">
    <property type="entry name" value="FAD/NAD-bd_sf"/>
</dbReference>
<dbReference type="AlphaFoldDB" id="A0A261XZ40"/>
<evidence type="ECO:0000313" key="2">
    <source>
        <dbReference type="EMBL" id="OZJ03635.1"/>
    </source>
</evidence>
<feature type="domain" description="FAD dependent oxidoreductase" evidence="1">
    <location>
        <begin position="75"/>
        <end position="208"/>
    </location>
</feature>
<dbReference type="SUPFAM" id="SSF51905">
    <property type="entry name" value="FAD/NAD(P)-binding domain"/>
    <property type="match status" value="1"/>
</dbReference>
<organism evidence="2 3">
    <name type="scientific">Bifiguratus adelaidae</name>
    <dbReference type="NCBI Taxonomy" id="1938954"/>
    <lineage>
        <taxon>Eukaryota</taxon>
        <taxon>Fungi</taxon>
        <taxon>Fungi incertae sedis</taxon>
        <taxon>Mucoromycota</taxon>
        <taxon>Mucoromycotina</taxon>
        <taxon>Endogonomycetes</taxon>
        <taxon>Endogonales</taxon>
        <taxon>Endogonales incertae sedis</taxon>
        <taxon>Bifiguratus</taxon>
    </lineage>
</organism>
<accession>A0A261XZ40</accession>
<proteinExistence type="predicted"/>
<dbReference type="InterPro" id="IPR006076">
    <property type="entry name" value="FAD-dep_OxRdtase"/>
</dbReference>
<evidence type="ECO:0000259" key="1">
    <source>
        <dbReference type="Pfam" id="PF01266"/>
    </source>
</evidence>